<dbReference type="InterPro" id="IPR005835">
    <property type="entry name" value="NTP_transferase_dom"/>
</dbReference>
<dbReference type="Pfam" id="PF25084">
    <property type="entry name" value="LbH_EIF2B"/>
    <property type="match status" value="1"/>
</dbReference>
<dbReference type="EMBL" id="LR584267">
    <property type="protein sequence ID" value="VHO01286.1"/>
    <property type="molecule type" value="Genomic_DNA"/>
</dbReference>
<feature type="domain" description="Nucleotidyl transferase" evidence="3">
    <location>
        <begin position="56"/>
        <end position="284"/>
    </location>
</feature>
<gene>
    <name evidence="5" type="primary">hddC</name>
    <name evidence="5" type="ORF">LC603019_01275</name>
</gene>
<dbReference type="SUPFAM" id="SSF53448">
    <property type="entry name" value="Nucleotide-diphospho-sugar transferases"/>
    <property type="match status" value="1"/>
</dbReference>
<comment type="subcellular location">
    <subcellularLocation>
        <location evidence="1">Cytoplasm</location>
        <location evidence="1">Cytosol</location>
    </subcellularLocation>
</comment>
<evidence type="ECO:0000313" key="5">
    <source>
        <dbReference type="EMBL" id="VHO01286.1"/>
    </source>
</evidence>
<keyword evidence="5" id="KW-0808">Transferase</keyword>
<feature type="domain" description="EIF2B subunit epsilon/gamma LbH" evidence="4">
    <location>
        <begin position="306"/>
        <end position="391"/>
    </location>
</feature>
<dbReference type="InterPro" id="IPR056764">
    <property type="entry name" value="LbH_EIF2B3/5"/>
</dbReference>
<dbReference type="Pfam" id="PF00483">
    <property type="entry name" value="NTP_transferase"/>
    <property type="match status" value="1"/>
</dbReference>
<protein>
    <submittedName>
        <fullName evidence="5">D-glycero-alpha-D-manno-heptose 1-phosphate guanylyltransferase</fullName>
    </submittedName>
</protein>
<evidence type="ECO:0000256" key="1">
    <source>
        <dbReference type="ARBA" id="ARBA00004514"/>
    </source>
</evidence>
<organism evidence="5 6">
    <name type="scientific">Lawsonella clevelandensis</name>
    <dbReference type="NCBI Taxonomy" id="1528099"/>
    <lineage>
        <taxon>Bacteria</taxon>
        <taxon>Bacillati</taxon>
        <taxon>Actinomycetota</taxon>
        <taxon>Actinomycetes</taxon>
        <taxon>Mycobacteriales</taxon>
        <taxon>Lawsonellaceae</taxon>
        <taxon>Lawsonella</taxon>
    </lineage>
</organism>
<dbReference type="Proteomes" id="UP000324288">
    <property type="component" value="Chromosome"/>
</dbReference>
<keyword evidence="5" id="KW-0548">Nucleotidyltransferase</keyword>
<keyword evidence="6" id="KW-1185">Reference proteome</keyword>
<proteinExistence type="predicted"/>
<dbReference type="InterPro" id="IPR050486">
    <property type="entry name" value="Mannose-1P_guanyltransferase"/>
</dbReference>
<evidence type="ECO:0000259" key="3">
    <source>
        <dbReference type="Pfam" id="PF00483"/>
    </source>
</evidence>
<dbReference type="Gene3D" id="2.160.10.10">
    <property type="entry name" value="Hexapeptide repeat proteins"/>
    <property type="match status" value="1"/>
</dbReference>
<keyword evidence="2" id="KW-0963">Cytoplasm</keyword>
<accession>A0A5E3ZYF9</accession>
<dbReference type="PANTHER" id="PTHR22572">
    <property type="entry name" value="SUGAR-1-PHOSPHATE GUANYL TRANSFERASE"/>
    <property type="match status" value="1"/>
</dbReference>
<evidence type="ECO:0000256" key="2">
    <source>
        <dbReference type="ARBA" id="ARBA00022490"/>
    </source>
</evidence>
<dbReference type="CDD" id="cd04181">
    <property type="entry name" value="NTP_transferase"/>
    <property type="match status" value="1"/>
</dbReference>
<dbReference type="AlphaFoldDB" id="A0A5E3ZYF9"/>
<dbReference type="GO" id="GO:0016779">
    <property type="term" value="F:nucleotidyltransferase activity"/>
    <property type="evidence" value="ECO:0007669"/>
    <property type="project" value="UniProtKB-KW"/>
</dbReference>
<dbReference type="Gene3D" id="3.90.550.10">
    <property type="entry name" value="Spore Coat Polysaccharide Biosynthesis Protein SpsA, Chain A"/>
    <property type="match status" value="1"/>
</dbReference>
<reference evidence="5 6" key="1">
    <citation type="submission" date="2019-04" db="EMBL/GenBank/DDBJ databases">
        <authorList>
            <person name="Seth-Smith MB H."/>
            <person name="Seth-Smith H."/>
        </authorList>
    </citation>
    <scope>NUCLEOTIDE SEQUENCE [LARGE SCALE GENOMIC DNA]</scope>
    <source>
        <strain evidence="5">USB-603019</strain>
    </source>
</reference>
<dbReference type="InterPro" id="IPR029044">
    <property type="entry name" value="Nucleotide-diphossugar_trans"/>
</dbReference>
<evidence type="ECO:0000313" key="6">
    <source>
        <dbReference type="Proteomes" id="UP000324288"/>
    </source>
</evidence>
<evidence type="ECO:0000259" key="4">
    <source>
        <dbReference type="Pfam" id="PF25084"/>
    </source>
</evidence>
<sequence>MGSVSDCRIVGAPPAALTFSTSVHRFFYNSAYFKELDITMTAPHRLSQDVLDATDAVVLVGGKGTRLRPLTLSAPKPMLPTAGLPFLTHLLSRIKDAGIKHIVLGTSYKAEVFSEYFGDGSDFGLEIEYVVEDQPLDTGGGIRNVLPKLRGENIMVFNGDVLGGTDLQDILGTFVEKQADVVLHLVQVPDPRAFGCVPTGADGRVEAFLEKTPNPPTDQINAGCYVFRREIIESIPAGVPVSVERDVFPRLLEENRRMYGHVDSQYWRDMGTPQDFVQGSADLVQGIAPSPALEGHQGEYLVLPGAEIAESAILRGGTVIGQDSVVGDHAVVSSSVVFDGAVLGKDVVIERSLVGNGARIGDGCVVRDAVIGDDAVVGDRCELVAGIRVWPGIEIPEAGVRFSTDA</sequence>
<name>A0A5E3ZYF9_9ACTN</name>